<dbReference type="AlphaFoldDB" id="A0A2U3DWS7"/>
<feature type="compositionally biased region" description="Basic and acidic residues" evidence="1">
    <location>
        <begin position="1"/>
        <end position="10"/>
    </location>
</feature>
<gene>
    <name evidence="2" type="ORF">PCL_04848</name>
</gene>
<evidence type="ECO:0000313" key="3">
    <source>
        <dbReference type="Proteomes" id="UP000245956"/>
    </source>
</evidence>
<dbReference type="Proteomes" id="UP000245956">
    <property type="component" value="Unassembled WGS sequence"/>
</dbReference>
<dbReference type="EMBL" id="LCWV01000023">
    <property type="protein sequence ID" value="PWI66710.1"/>
    <property type="molecule type" value="Genomic_DNA"/>
</dbReference>
<feature type="region of interest" description="Disordered" evidence="1">
    <location>
        <begin position="49"/>
        <end position="149"/>
    </location>
</feature>
<reference evidence="2 3" key="1">
    <citation type="journal article" date="2016" name="Front. Microbiol.">
        <title>Genome and transcriptome sequences reveal the specific parasitism of the nematophagous Purpureocillium lilacinum 36-1.</title>
        <authorList>
            <person name="Xie J."/>
            <person name="Li S."/>
            <person name="Mo C."/>
            <person name="Xiao X."/>
            <person name="Peng D."/>
            <person name="Wang G."/>
            <person name="Xiao Y."/>
        </authorList>
    </citation>
    <scope>NUCLEOTIDE SEQUENCE [LARGE SCALE GENOMIC DNA]</scope>
    <source>
        <strain evidence="2 3">36-1</strain>
    </source>
</reference>
<protein>
    <submittedName>
        <fullName evidence="2">Uncharacterized protein</fullName>
    </submittedName>
</protein>
<comment type="caution">
    <text evidence="2">The sequence shown here is derived from an EMBL/GenBank/DDBJ whole genome shotgun (WGS) entry which is preliminary data.</text>
</comment>
<accession>A0A2U3DWS7</accession>
<proteinExistence type="predicted"/>
<organism evidence="2 3">
    <name type="scientific">Purpureocillium lilacinum</name>
    <name type="common">Paecilomyces lilacinus</name>
    <dbReference type="NCBI Taxonomy" id="33203"/>
    <lineage>
        <taxon>Eukaryota</taxon>
        <taxon>Fungi</taxon>
        <taxon>Dikarya</taxon>
        <taxon>Ascomycota</taxon>
        <taxon>Pezizomycotina</taxon>
        <taxon>Sordariomycetes</taxon>
        <taxon>Hypocreomycetidae</taxon>
        <taxon>Hypocreales</taxon>
        <taxon>Ophiocordycipitaceae</taxon>
        <taxon>Purpureocillium</taxon>
    </lineage>
</organism>
<feature type="region of interest" description="Disordered" evidence="1">
    <location>
        <begin position="1"/>
        <end position="25"/>
    </location>
</feature>
<sequence length="168" mass="18274">MHGEVEKEGWKAGARSPKPLSFGNLEKPSYSKCRCESKAAQCAHLDAHHERHSRRVAQLPQLLSRPLKHTRDDKSSTHRATTALDRAGQGWPGHSRAWPGTAWGKQLPIPTGAAAAPPGEVGRRRQNQGSATGKFDAARARQPTPLGNAWQCCINDASSTTMRRQADG</sequence>
<evidence type="ECO:0000256" key="1">
    <source>
        <dbReference type="SAM" id="MobiDB-lite"/>
    </source>
</evidence>
<evidence type="ECO:0000313" key="2">
    <source>
        <dbReference type="EMBL" id="PWI66710.1"/>
    </source>
</evidence>
<feature type="compositionally biased region" description="Low complexity" evidence="1">
    <location>
        <begin position="108"/>
        <end position="119"/>
    </location>
</feature>
<name>A0A2U3DWS7_PURLI</name>